<keyword evidence="4" id="KW-0645">Protease</keyword>
<dbReference type="OrthoDB" id="2020758at2759"/>
<dbReference type="EC" id="3.4.19.12" evidence="3"/>
<dbReference type="InterPro" id="IPR028889">
    <property type="entry name" value="USP"/>
</dbReference>
<protein>
    <recommendedName>
        <fullName evidence="3">ubiquitinyl hydrolase 1</fullName>
        <ecNumber evidence="3">3.4.19.12</ecNumber>
    </recommendedName>
</protein>
<feature type="domain" description="USP" evidence="10">
    <location>
        <begin position="149"/>
        <end position="581"/>
    </location>
</feature>
<comment type="catalytic activity">
    <reaction evidence="1">
        <text>Thiol-dependent hydrolysis of ester, thioester, amide, peptide and isopeptide bonds formed by the C-terminal Gly of ubiquitin (a 76-residue protein attached to proteins as an intracellular targeting signal).</text>
        <dbReference type="EC" id="3.4.19.12"/>
    </reaction>
</comment>
<accession>F0XIM6</accession>
<keyword evidence="6 11" id="KW-0378">Hydrolase</keyword>
<dbReference type="InterPro" id="IPR018200">
    <property type="entry name" value="USP_CS"/>
</dbReference>
<feature type="compositionally biased region" description="Basic and acidic residues" evidence="8">
    <location>
        <begin position="493"/>
        <end position="509"/>
    </location>
</feature>
<feature type="compositionally biased region" description="Polar residues" evidence="8">
    <location>
        <begin position="416"/>
        <end position="435"/>
    </location>
</feature>
<dbReference type="PANTHER" id="PTHR24006:SF888">
    <property type="entry name" value="UBIQUITIN CARBOXYL-TERMINAL HYDROLASE 30"/>
    <property type="match status" value="1"/>
</dbReference>
<dbReference type="GO" id="GO:0004843">
    <property type="term" value="F:cysteine-type deubiquitinase activity"/>
    <property type="evidence" value="ECO:0007669"/>
    <property type="project" value="UniProtKB-EC"/>
</dbReference>
<feature type="compositionally biased region" description="Basic and acidic residues" evidence="8">
    <location>
        <begin position="391"/>
        <end position="415"/>
    </location>
</feature>
<dbReference type="GO" id="GO:0016579">
    <property type="term" value="P:protein deubiquitination"/>
    <property type="evidence" value="ECO:0007669"/>
    <property type="project" value="InterPro"/>
</dbReference>
<evidence type="ECO:0000256" key="9">
    <source>
        <dbReference type="SAM" id="Phobius"/>
    </source>
</evidence>
<dbReference type="eggNOG" id="KOG1867">
    <property type="taxonomic scope" value="Eukaryota"/>
</dbReference>
<evidence type="ECO:0000256" key="2">
    <source>
        <dbReference type="ARBA" id="ARBA00009085"/>
    </source>
</evidence>
<feature type="transmembrane region" description="Helical" evidence="9">
    <location>
        <begin position="33"/>
        <end position="51"/>
    </location>
</feature>
<keyword evidence="9" id="KW-1133">Transmembrane helix</keyword>
<evidence type="ECO:0000256" key="8">
    <source>
        <dbReference type="SAM" id="MobiDB-lite"/>
    </source>
</evidence>
<evidence type="ECO:0000313" key="11">
    <source>
        <dbReference type="EMBL" id="EFX02509.1"/>
    </source>
</evidence>
<feature type="region of interest" description="Disordered" evidence="8">
    <location>
        <begin position="391"/>
        <end position="440"/>
    </location>
</feature>
<keyword evidence="5" id="KW-0833">Ubl conjugation pathway</keyword>
<keyword evidence="7" id="KW-0788">Thiol protease</keyword>
<dbReference type="InParanoid" id="F0XIM6"/>
<keyword evidence="12" id="KW-1185">Reference proteome</keyword>
<dbReference type="GO" id="GO:0005829">
    <property type="term" value="C:cytosol"/>
    <property type="evidence" value="ECO:0007669"/>
    <property type="project" value="TreeGrafter"/>
</dbReference>
<dbReference type="Proteomes" id="UP000007796">
    <property type="component" value="Unassembled WGS sequence"/>
</dbReference>
<evidence type="ECO:0000256" key="6">
    <source>
        <dbReference type="ARBA" id="ARBA00022801"/>
    </source>
</evidence>
<dbReference type="RefSeq" id="XP_014171991.1">
    <property type="nucleotide sequence ID" value="XM_014316516.1"/>
</dbReference>
<sequence length="671" mass="74501">MSSHDAWQIMTGKPKLRTFYETTYWDRLAEHSFIVPFIVLLVTIAFTTNIIEPVRYLLPSATGERLWDLLVSATPSSVLFAVDDWLNPFPTLRPPVDRASKAALKEAKSSALGRLLRKDKAGSIIASVSYAGRSGLSRLMPKGGVDRPAGLGNISNSCYQNSILQALSALAPLRDYLSWIAEEEETGGLPHASKLTWAPPYGEPRSSSPEQRGQWLLKRIVHLETGRRCSFLVSASHAKALWPIEYAVENIEGVQCASCTLLTFRKRIRVIIGRLEAESSSSYCAKSNQPLIYERLEAIEAALEEEDFEEKTLSDTCKIPNKQRVESTKSPEVGIARAPPSIAFHINRSRFDESTGYTFKNPAAIQFPSQLDLGPWCLGSAASRSYEISVEHESGLKEPDVDKKDNRIHQQRSDQEQYSPSFSSVPSLMTDNSSTLEDEEQWQLPPQLPMVSGTQYPSKITGPLYELRAVITHYGQHENGHYVCYRKHPAPHRPSDEEVEPEKGRDRKTPGFASEADAVVDGTSDEATDEPSTTEKLEPLEDDHNTSESQWWRLSDQNVTLSDETTVLSQGGVFMLFYDRIDNRSNFTSSAAHSTRSSEDFSVADADIDRAPILSTDGEKENAGDDTCDIAPHQVAGYIAEERETKSINYDLPEAKLAEAPAAFVHASLEG</sequence>
<feature type="region of interest" description="Disordered" evidence="8">
    <location>
        <begin position="487"/>
        <end position="549"/>
    </location>
</feature>
<evidence type="ECO:0000256" key="7">
    <source>
        <dbReference type="ARBA" id="ARBA00022807"/>
    </source>
</evidence>
<dbReference type="EMBL" id="GL629771">
    <property type="protein sequence ID" value="EFX02509.1"/>
    <property type="molecule type" value="Genomic_DNA"/>
</dbReference>
<dbReference type="GeneID" id="25979240"/>
<dbReference type="PROSITE" id="PS00973">
    <property type="entry name" value="USP_2"/>
    <property type="match status" value="1"/>
</dbReference>
<proteinExistence type="inferred from homology"/>
<dbReference type="GO" id="GO:0005634">
    <property type="term" value="C:nucleus"/>
    <property type="evidence" value="ECO:0007669"/>
    <property type="project" value="TreeGrafter"/>
</dbReference>
<dbReference type="GO" id="GO:0006508">
    <property type="term" value="P:proteolysis"/>
    <property type="evidence" value="ECO:0007669"/>
    <property type="project" value="UniProtKB-KW"/>
</dbReference>
<dbReference type="InterPro" id="IPR050164">
    <property type="entry name" value="Peptidase_C19"/>
</dbReference>
<feature type="region of interest" description="Disordered" evidence="8">
    <location>
        <begin position="610"/>
        <end position="629"/>
    </location>
</feature>
<reference evidence="11 12" key="1">
    <citation type="journal article" date="2011" name="Proc. Natl. Acad. Sci. U.S.A.">
        <title>Genome and transcriptome analyses of the mountain pine beetle-fungal symbiont Grosmannia clavigera, a lodgepole pine pathogen.</title>
        <authorList>
            <person name="DiGuistini S."/>
            <person name="Wang Y."/>
            <person name="Liao N.Y."/>
            <person name="Taylor G."/>
            <person name="Tanguay P."/>
            <person name="Feau N."/>
            <person name="Henrissat B."/>
            <person name="Chan S.K."/>
            <person name="Hesse-Orce U."/>
            <person name="Alamouti S.M."/>
            <person name="Tsui C.K.M."/>
            <person name="Docking R.T."/>
            <person name="Levasseur A."/>
            <person name="Haridas S."/>
            <person name="Robertson G."/>
            <person name="Birol I."/>
            <person name="Holt R.A."/>
            <person name="Marra M.A."/>
            <person name="Hamelin R.C."/>
            <person name="Hirst M."/>
            <person name="Jones S.J.M."/>
            <person name="Bohlmann J."/>
            <person name="Breuil C."/>
        </authorList>
    </citation>
    <scope>NUCLEOTIDE SEQUENCE [LARGE SCALE GENOMIC DNA]</scope>
    <source>
        <strain evidence="12">kw1407 / UAMH 11150</strain>
    </source>
</reference>
<dbReference type="AlphaFoldDB" id="F0XIM6"/>
<dbReference type="STRING" id="655863.F0XIM6"/>
<name>F0XIM6_GROCL</name>
<keyword evidence="9" id="KW-0812">Transmembrane</keyword>
<dbReference type="PROSITE" id="PS50235">
    <property type="entry name" value="USP_3"/>
    <property type="match status" value="1"/>
</dbReference>
<comment type="similarity">
    <text evidence="2">Belongs to the peptidase C19 family.</text>
</comment>
<gene>
    <name evidence="11" type="ORF">CMQ_5870</name>
</gene>
<dbReference type="SUPFAM" id="SSF54001">
    <property type="entry name" value="Cysteine proteinases"/>
    <property type="match status" value="1"/>
</dbReference>
<evidence type="ECO:0000256" key="4">
    <source>
        <dbReference type="ARBA" id="ARBA00022670"/>
    </source>
</evidence>
<evidence type="ECO:0000256" key="5">
    <source>
        <dbReference type="ARBA" id="ARBA00022786"/>
    </source>
</evidence>
<evidence type="ECO:0000313" key="12">
    <source>
        <dbReference type="Proteomes" id="UP000007796"/>
    </source>
</evidence>
<dbReference type="InterPro" id="IPR038765">
    <property type="entry name" value="Papain-like_cys_pep_sf"/>
</dbReference>
<evidence type="ECO:0000256" key="3">
    <source>
        <dbReference type="ARBA" id="ARBA00012759"/>
    </source>
</evidence>
<evidence type="ECO:0000259" key="10">
    <source>
        <dbReference type="PROSITE" id="PS50235"/>
    </source>
</evidence>
<feature type="compositionally biased region" description="Basic and acidic residues" evidence="8">
    <location>
        <begin position="533"/>
        <end position="546"/>
    </location>
</feature>
<dbReference type="HOGENOM" id="CLU_008279_6_0_1"/>
<evidence type="ECO:0000256" key="1">
    <source>
        <dbReference type="ARBA" id="ARBA00000707"/>
    </source>
</evidence>
<dbReference type="InterPro" id="IPR001394">
    <property type="entry name" value="Peptidase_C19_UCH"/>
</dbReference>
<keyword evidence="9" id="KW-0472">Membrane</keyword>
<dbReference type="PANTHER" id="PTHR24006">
    <property type="entry name" value="UBIQUITIN CARBOXYL-TERMINAL HYDROLASE"/>
    <property type="match status" value="1"/>
</dbReference>
<dbReference type="Pfam" id="PF00443">
    <property type="entry name" value="UCH"/>
    <property type="match status" value="1"/>
</dbReference>
<dbReference type="Gene3D" id="3.90.70.10">
    <property type="entry name" value="Cysteine proteinases"/>
    <property type="match status" value="2"/>
</dbReference>
<organism evidence="12">
    <name type="scientific">Grosmannia clavigera (strain kw1407 / UAMH 11150)</name>
    <name type="common">Blue stain fungus</name>
    <name type="synonym">Graphiocladiella clavigera</name>
    <dbReference type="NCBI Taxonomy" id="655863"/>
    <lineage>
        <taxon>Eukaryota</taxon>
        <taxon>Fungi</taxon>
        <taxon>Dikarya</taxon>
        <taxon>Ascomycota</taxon>
        <taxon>Pezizomycotina</taxon>
        <taxon>Sordariomycetes</taxon>
        <taxon>Sordariomycetidae</taxon>
        <taxon>Ophiostomatales</taxon>
        <taxon>Ophiostomataceae</taxon>
        <taxon>Leptographium</taxon>
    </lineage>
</organism>